<dbReference type="CDD" id="cd02440">
    <property type="entry name" value="AdoMet_MTases"/>
    <property type="match status" value="1"/>
</dbReference>
<keyword evidence="1" id="KW-0808">Transferase</keyword>
<reference evidence="1 2" key="1">
    <citation type="journal article" date="2015" name="Nature">
        <title>rRNA introns, odd ribosomes, and small enigmatic genomes across a large radiation of phyla.</title>
        <authorList>
            <person name="Brown C.T."/>
            <person name="Hug L.A."/>
            <person name="Thomas B.C."/>
            <person name="Sharon I."/>
            <person name="Castelle C.J."/>
            <person name="Singh A."/>
            <person name="Wilkins M.J."/>
            <person name="Williams K.H."/>
            <person name="Banfield J.F."/>
        </authorList>
    </citation>
    <scope>NUCLEOTIDE SEQUENCE [LARGE SCALE GENOMIC DNA]</scope>
</reference>
<dbReference type="GO" id="GO:0008168">
    <property type="term" value="F:methyltransferase activity"/>
    <property type="evidence" value="ECO:0007669"/>
    <property type="project" value="UniProtKB-KW"/>
</dbReference>
<dbReference type="GO" id="GO:0032259">
    <property type="term" value="P:methylation"/>
    <property type="evidence" value="ECO:0007669"/>
    <property type="project" value="UniProtKB-KW"/>
</dbReference>
<dbReference type="InterPro" id="IPR029063">
    <property type="entry name" value="SAM-dependent_MTases_sf"/>
</dbReference>
<dbReference type="AlphaFoldDB" id="A0A0G1GIP0"/>
<name>A0A0G1GIP0_9BACT</name>
<gene>
    <name evidence="1" type="ORF">UV73_C0001G0134</name>
</gene>
<evidence type="ECO:0000313" key="1">
    <source>
        <dbReference type="EMBL" id="KKS98613.1"/>
    </source>
</evidence>
<dbReference type="InterPro" id="IPR010743">
    <property type="entry name" value="Methionine_synth_MetW"/>
</dbReference>
<sequence>MKLDNRNYLYDLNSRSDRREYTLINSLVSDGSTVIDLGCGDGTLLAIMKKRGIAGWGMDMSKSAAAASKKKGIKAITGRIDTSLPFKDKQFDFAVCNVTLQMVVYPEILLSEMKRIAKKQIVSFPNFAFIVNRLELLFYGRMPKTMIPGYDWYSTGHLHQLSIADFEEFIKKRQLKILKRFYLYPKQKRFSENWFLFPNLLATEALYLLEADE</sequence>
<dbReference type="EMBL" id="LCFP01000001">
    <property type="protein sequence ID" value="KKS98613.1"/>
    <property type="molecule type" value="Genomic_DNA"/>
</dbReference>
<keyword evidence="1" id="KW-0489">Methyltransferase</keyword>
<protein>
    <submittedName>
        <fullName evidence="1">SAM-dependent methyltransferase</fullName>
    </submittedName>
</protein>
<evidence type="ECO:0000313" key="2">
    <source>
        <dbReference type="Proteomes" id="UP000034894"/>
    </source>
</evidence>
<accession>A0A0G1GIP0</accession>
<organism evidence="1 2">
    <name type="scientific">Candidatus Gottesmanbacteria bacterium GW2011_GWA2_43_14</name>
    <dbReference type="NCBI Taxonomy" id="1618443"/>
    <lineage>
        <taxon>Bacteria</taxon>
        <taxon>Candidatus Gottesmaniibacteriota</taxon>
    </lineage>
</organism>
<comment type="caution">
    <text evidence="1">The sequence shown here is derived from an EMBL/GenBank/DDBJ whole genome shotgun (WGS) entry which is preliminary data.</text>
</comment>
<dbReference type="Gene3D" id="3.40.50.150">
    <property type="entry name" value="Vaccinia Virus protein VP39"/>
    <property type="match status" value="1"/>
</dbReference>
<proteinExistence type="predicted"/>
<dbReference type="STRING" id="1618443.UV73_C0001G0134"/>
<dbReference type="Pfam" id="PF07021">
    <property type="entry name" value="MetW"/>
    <property type="match status" value="1"/>
</dbReference>
<dbReference type="Proteomes" id="UP000034894">
    <property type="component" value="Unassembled WGS sequence"/>
</dbReference>
<dbReference type="SUPFAM" id="SSF53335">
    <property type="entry name" value="S-adenosyl-L-methionine-dependent methyltransferases"/>
    <property type="match status" value="1"/>
</dbReference>